<comment type="caution">
    <text evidence="2">The sequence shown here is derived from an EMBL/GenBank/DDBJ whole genome shotgun (WGS) entry which is preliminary data.</text>
</comment>
<evidence type="ECO:0000256" key="1">
    <source>
        <dbReference type="SAM" id="MobiDB-lite"/>
    </source>
</evidence>
<dbReference type="AlphaFoldDB" id="A0AAV7W768"/>
<accession>A0AAV7W768</accession>
<name>A0AAV7W768_PLEWA</name>
<feature type="region of interest" description="Disordered" evidence="1">
    <location>
        <begin position="147"/>
        <end position="169"/>
    </location>
</feature>
<evidence type="ECO:0000313" key="2">
    <source>
        <dbReference type="EMBL" id="KAJ1208964.1"/>
    </source>
</evidence>
<feature type="compositionally biased region" description="Basic and acidic residues" evidence="1">
    <location>
        <begin position="160"/>
        <end position="169"/>
    </location>
</feature>
<dbReference type="Gene3D" id="3.30.250.20">
    <property type="entry name" value="L1 transposable element, C-terminal domain"/>
    <property type="match status" value="1"/>
</dbReference>
<keyword evidence="3" id="KW-1185">Reference proteome</keyword>
<gene>
    <name evidence="2" type="ORF">NDU88_004343</name>
</gene>
<organism evidence="2 3">
    <name type="scientific">Pleurodeles waltl</name>
    <name type="common">Iberian ribbed newt</name>
    <dbReference type="NCBI Taxonomy" id="8319"/>
    <lineage>
        <taxon>Eukaryota</taxon>
        <taxon>Metazoa</taxon>
        <taxon>Chordata</taxon>
        <taxon>Craniata</taxon>
        <taxon>Vertebrata</taxon>
        <taxon>Euteleostomi</taxon>
        <taxon>Amphibia</taxon>
        <taxon>Batrachia</taxon>
        <taxon>Caudata</taxon>
        <taxon>Salamandroidea</taxon>
        <taxon>Salamandridae</taxon>
        <taxon>Pleurodelinae</taxon>
        <taxon>Pleurodeles</taxon>
    </lineage>
</organism>
<sequence>MLTASPHCNGGSCGAEGRAGLLGLQRAPGHRAEWDWSALSPGDLEGLRGIDHWGARGGHIGGGVVPGAPPSPPCLMAFSRRAWESRPCLEGLDCVAWRAFLPAKRSLGQTAARFSLIYPAKLKVQHGGSLQFFTDPKLAARYAKSLPRKSEAVPVGGSAAERESLSDND</sequence>
<reference evidence="2" key="1">
    <citation type="journal article" date="2022" name="bioRxiv">
        <title>Sequencing and chromosome-scale assembly of the giantPleurodeles waltlgenome.</title>
        <authorList>
            <person name="Brown T."/>
            <person name="Elewa A."/>
            <person name="Iarovenko S."/>
            <person name="Subramanian E."/>
            <person name="Araus A.J."/>
            <person name="Petzold A."/>
            <person name="Susuki M."/>
            <person name="Suzuki K.-i.T."/>
            <person name="Hayashi T."/>
            <person name="Toyoda A."/>
            <person name="Oliveira C."/>
            <person name="Osipova E."/>
            <person name="Leigh N.D."/>
            <person name="Simon A."/>
            <person name="Yun M.H."/>
        </authorList>
    </citation>
    <scope>NUCLEOTIDE SEQUENCE</scope>
    <source>
        <strain evidence="2">20211129_DDA</strain>
        <tissue evidence="2">Liver</tissue>
    </source>
</reference>
<protein>
    <submittedName>
        <fullName evidence="2">Uncharacterized protein</fullName>
    </submittedName>
</protein>
<dbReference type="InterPro" id="IPR042566">
    <property type="entry name" value="L1_C"/>
</dbReference>
<evidence type="ECO:0000313" key="3">
    <source>
        <dbReference type="Proteomes" id="UP001066276"/>
    </source>
</evidence>
<proteinExistence type="predicted"/>
<dbReference type="Proteomes" id="UP001066276">
    <property type="component" value="Chromosome 1_2"/>
</dbReference>
<dbReference type="EMBL" id="JANPWB010000002">
    <property type="protein sequence ID" value="KAJ1208964.1"/>
    <property type="molecule type" value="Genomic_DNA"/>
</dbReference>